<dbReference type="EMBL" id="OZ075116">
    <property type="protein sequence ID" value="CAL5075096.1"/>
    <property type="molecule type" value="Genomic_DNA"/>
</dbReference>
<dbReference type="InterPro" id="IPR044824">
    <property type="entry name" value="MAIN-like"/>
</dbReference>
<proteinExistence type="predicted"/>
<dbReference type="AlphaFoldDB" id="A0ABC9FH65"/>
<evidence type="ECO:0000313" key="3">
    <source>
        <dbReference type="EMBL" id="CAL5075096.1"/>
    </source>
</evidence>
<dbReference type="InterPro" id="IPR019557">
    <property type="entry name" value="AminoTfrase-like_pln_mobile"/>
</dbReference>
<protein>
    <recommendedName>
        <fullName evidence="2">Aminotransferase-like plant mobile domain-containing protein</fullName>
    </recommendedName>
</protein>
<reference evidence="3" key="1">
    <citation type="submission" date="2024-10" db="EMBL/GenBank/DDBJ databases">
        <authorList>
            <person name="Ryan C."/>
        </authorList>
    </citation>
    <scope>NUCLEOTIDE SEQUENCE [LARGE SCALE GENOMIC DNA]</scope>
</reference>
<keyword evidence="4" id="KW-1185">Reference proteome</keyword>
<gene>
    <name evidence="3" type="ORF">URODEC1_LOCUS105530</name>
</gene>
<accession>A0ABC9FH65</accession>
<dbReference type="Pfam" id="PF10536">
    <property type="entry name" value="PMD"/>
    <property type="match status" value="1"/>
</dbReference>
<feature type="region of interest" description="Disordered" evidence="1">
    <location>
        <begin position="516"/>
        <end position="573"/>
    </location>
</feature>
<feature type="compositionally biased region" description="Low complexity" evidence="1">
    <location>
        <begin position="534"/>
        <end position="544"/>
    </location>
</feature>
<dbReference type="Proteomes" id="UP001497457">
    <property type="component" value="Chromosome 6rd"/>
</dbReference>
<dbReference type="PANTHER" id="PTHR46033">
    <property type="entry name" value="PROTEIN MAIN-LIKE 2"/>
    <property type="match status" value="1"/>
</dbReference>
<dbReference type="PANTHER" id="PTHR46033:SF8">
    <property type="entry name" value="PROTEIN MAINTENANCE OF MERISTEMS-LIKE"/>
    <property type="match status" value="1"/>
</dbReference>
<name>A0ABC9FH65_9POAL</name>
<evidence type="ECO:0000259" key="2">
    <source>
        <dbReference type="Pfam" id="PF10536"/>
    </source>
</evidence>
<organism evidence="3 4">
    <name type="scientific">Urochloa decumbens</name>
    <dbReference type="NCBI Taxonomy" id="240449"/>
    <lineage>
        <taxon>Eukaryota</taxon>
        <taxon>Viridiplantae</taxon>
        <taxon>Streptophyta</taxon>
        <taxon>Embryophyta</taxon>
        <taxon>Tracheophyta</taxon>
        <taxon>Spermatophyta</taxon>
        <taxon>Magnoliopsida</taxon>
        <taxon>Liliopsida</taxon>
        <taxon>Poales</taxon>
        <taxon>Poaceae</taxon>
        <taxon>PACMAD clade</taxon>
        <taxon>Panicoideae</taxon>
        <taxon>Panicodae</taxon>
        <taxon>Paniceae</taxon>
        <taxon>Melinidinae</taxon>
        <taxon>Urochloa</taxon>
    </lineage>
</organism>
<evidence type="ECO:0000313" key="4">
    <source>
        <dbReference type="Proteomes" id="UP001497457"/>
    </source>
</evidence>
<evidence type="ECO:0000256" key="1">
    <source>
        <dbReference type="SAM" id="MobiDB-lite"/>
    </source>
</evidence>
<sequence length="573" mass="65670">MARNPQYPLLETFYDEGHRGKILEERTQALKPLRLRTHSPLAWDERYANYIRRTGFLPLARIVTHEEGIAMIDNAALTALVDRWRPETHSFHLNAGEMTVTLEDVAMILGLPIDGKAVTGNIAPNGWKDRVEALVGQWPPDVPEGTKDRRTTSVSAGWLAEHFGHQPPPGAAEDLVERYARAWLWHMLAGFLFPDGSGNTVSWMWLDAISEDWELLRDYSWGSAMLAWLYRQLCEACRRTADNSNLGGCALLLQIWMWERIPVARPNRGPPDAWLHNDEDSLPMVAFLWKNIVNVYGGSMRRYIDYSNELDCLLPSHVTWRPYERGELEHMEWSPLCTRDKDMWRAEVPLICYYLVEYHLPSRVSRQFGYLQHIPTEQQSTSQELHKIDRRGAVFRERHYNEVYLRWLRENSRLKLRVAMTSDNIGDLPSDPEDAIDPYDLTTRTGTQPERAPIEDYLGQQLARFSNEAGHALAVPFGSPEAESTLRGFLERFRRGCKRMARRLNCMSAPDQAFVGGSGLADVPSRSARHRSATRSSSRTTTARGNLNFIFPTAPGRPRRKKKPFTPNPTPRP</sequence>
<feature type="domain" description="Aminotransferase-like plant mobile" evidence="2">
    <location>
        <begin position="72"/>
        <end position="392"/>
    </location>
</feature>